<evidence type="ECO:0000313" key="3">
    <source>
        <dbReference type="Proteomes" id="UP000067689"/>
    </source>
</evidence>
<sequence length="105" mass="11662">MSLLINQQPTPSGTPVPLVQPRPVWVGCLWDHGGEQVKELVPAVATHTYEGLVLCDFWDPRTGSNRLHWMEREFVRDRPTSIAPPKRPTSDHPAAAPSPKFDVGS</sequence>
<keyword evidence="3" id="KW-1185">Reference proteome</keyword>
<dbReference type="Proteomes" id="UP000067689">
    <property type="component" value="Chromosome"/>
</dbReference>
<accession>A0A0U4BE04</accession>
<organism evidence="2 3">
    <name type="scientific">Aeromicrobium erythreum</name>
    <dbReference type="NCBI Taxonomy" id="2041"/>
    <lineage>
        <taxon>Bacteria</taxon>
        <taxon>Bacillati</taxon>
        <taxon>Actinomycetota</taxon>
        <taxon>Actinomycetes</taxon>
        <taxon>Propionibacteriales</taxon>
        <taxon>Nocardioidaceae</taxon>
        <taxon>Aeromicrobium</taxon>
    </lineage>
</organism>
<evidence type="ECO:0000256" key="1">
    <source>
        <dbReference type="SAM" id="MobiDB-lite"/>
    </source>
</evidence>
<name>A0A0U4BE04_9ACTN</name>
<protein>
    <submittedName>
        <fullName evidence="2">Uncharacterized protein</fullName>
    </submittedName>
</protein>
<dbReference type="OrthoDB" id="3750407at2"/>
<dbReference type="RefSeq" id="WP_067860576.1">
    <property type="nucleotide sequence ID" value="NZ_CP011502.1"/>
</dbReference>
<proteinExistence type="predicted"/>
<dbReference type="EMBL" id="CP011502">
    <property type="protein sequence ID" value="ALX06025.1"/>
    <property type="molecule type" value="Genomic_DNA"/>
</dbReference>
<dbReference type="PATRIC" id="fig|2041.4.peg.3261"/>
<reference evidence="2 3" key="1">
    <citation type="journal article" date="1991" name="Int. J. Syst. Bacteriol.">
        <title>Description of the erythromycin-producing bacterium Arthrobacter sp. strain NRRL B-3381 as Aeromicrobium erythreum gen. nov., sp. nov.</title>
        <authorList>
            <person name="Miller E.S."/>
            <person name="Woese C.R."/>
            <person name="Brenner S."/>
        </authorList>
    </citation>
    <scope>NUCLEOTIDE SEQUENCE [LARGE SCALE GENOMIC DNA]</scope>
    <source>
        <strain evidence="2 3">AR18</strain>
    </source>
</reference>
<dbReference type="AlphaFoldDB" id="A0A0U4BE04"/>
<dbReference type="KEGG" id="aer:AERYTH_15620"/>
<evidence type="ECO:0000313" key="2">
    <source>
        <dbReference type="EMBL" id="ALX06025.1"/>
    </source>
</evidence>
<feature type="region of interest" description="Disordered" evidence="1">
    <location>
        <begin position="77"/>
        <end position="105"/>
    </location>
</feature>
<gene>
    <name evidence="2" type="ORF">AERYTH_15620</name>
</gene>